<keyword evidence="2" id="KW-1185">Reference proteome</keyword>
<dbReference type="Proteomes" id="UP001054945">
    <property type="component" value="Unassembled WGS sequence"/>
</dbReference>
<comment type="caution">
    <text evidence="1">The sequence shown here is derived from an EMBL/GenBank/DDBJ whole genome shotgun (WGS) entry which is preliminary data.</text>
</comment>
<reference evidence="1 2" key="1">
    <citation type="submission" date="2021-06" db="EMBL/GenBank/DDBJ databases">
        <title>Caerostris extrusa draft genome.</title>
        <authorList>
            <person name="Kono N."/>
            <person name="Arakawa K."/>
        </authorList>
    </citation>
    <scope>NUCLEOTIDE SEQUENCE [LARGE SCALE GENOMIC DNA]</scope>
</reference>
<protein>
    <submittedName>
        <fullName evidence="1">Uncharacterized protein</fullName>
    </submittedName>
</protein>
<dbReference type="AlphaFoldDB" id="A0AAV4VK67"/>
<dbReference type="EMBL" id="BPLR01014689">
    <property type="protein sequence ID" value="GIY70572.1"/>
    <property type="molecule type" value="Genomic_DNA"/>
</dbReference>
<proteinExistence type="predicted"/>
<organism evidence="1 2">
    <name type="scientific">Caerostris extrusa</name>
    <name type="common">Bark spider</name>
    <name type="synonym">Caerostris bankana</name>
    <dbReference type="NCBI Taxonomy" id="172846"/>
    <lineage>
        <taxon>Eukaryota</taxon>
        <taxon>Metazoa</taxon>
        <taxon>Ecdysozoa</taxon>
        <taxon>Arthropoda</taxon>
        <taxon>Chelicerata</taxon>
        <taxon>Arachnida</taxon>
        <taxon>Araneae</taxon>
        <taxon>Araneomorphae</taxon>
        <taxon>Entelegynae</taxon>
        <taxon>Araneoidea</taxon>
        <taxon>Araneidae</taxon>
        <taxon>Caerostris</taxon>
    </lineage>
</organism>
<gene>
    <name evidence="1" type="ORF">CEXT_365941</name>
</gene>
<evidence type="ECO:0000313" key="1">
    <source>
        <dbReference type="EMBL" id="GIY70572.1"/>
    </source>
</evidence>
<accession>A0AAV4VK67</accession>
<name>A0AAV4VK67_CAEEX</name>
<sequence length="168" mass="19137">MLPNRLLKCQNSGAKLQVFTALSKEMPSKLLWNTHRPMTISPSPRKQDFFIYHTAPNPASHPIGQLENQKEHVFQPIGTYLRTIVKSPFLGRLLSTSPEQHQQTQSPAFICNTLQSIESKSQMIKRSLPPISFCQPQIHAANPRNDGLTSKCHVARRTEDLNFYTCKR</sequence>
<evidence type="ECO:0000313" key="2">
    <source>
        <dbReference type="Proteomes" id="UP001054945"/>
    </source>
</evidence>